<feature type="transmembrane region" description="Helical" evidence="1">
    <location>
        <begin position="6"/>
        <end position="27"/>
    </location>
</feature>
<dbReference type="PANTHER" id="PTHR28013">
    <property type="entry name" value="PROTEIN DCV1-RELATED"/>
    <property type="match status" value="1"/>
</dbReference>
<feature type="transmembrane region" description="Helical" evidence="1">
    <location>
        <begin position="136"/>
        <end position="167"/>
    </location>
</feature>
<dbReference type="GO" id="GO:0035838">
    <property type="term" value="C:growing cell tip"/>
    <property type="evidence" value="ECO:0007669"/>
    <property type="project" value="TreeGrafter"/>
</dbReference>
<feature type="transmembrane region" description="Helical" evidence="1">
    <location>
        <begin position="280"/>
        <end position="299"/>
    </location>
</feature>
<dbReference type="OrthoDB" id="2354757at2759"/>
<keyword evidence="3" id="KW-1185">Reference proteome</keyword>
<sequence length="399" mass="43611">MSRQFFVPGIILLFVALVLSFLTSISLPSIHFLDIARIHFGNGQGQNLPKDQLIQEARFGIWGYCYYDLNDDSTCVHTGHGYEFPLRASFDGDTNTITVETIGASWTRGLAVHPVATVFTAIALGLSVYSTVTGNIAAALGVLVASLLAAFLTLLAFIIDIALYAYVHHKVHEVDGRWNVDTAPAVTGLLDVNLTSYHTLPRYCSHSFRWCQGVPDEAKKLFAQETRFGIWGICEYDLNDDSTCVHTGHGYDFALIGVDLSSGSPQIIQANIGAGWTRGLAVHPVATAVTFIALCLSFSSNVAVLLGAMIASFLAAFLTFLAFIIDIVLYARVHSKAHDVDSRWDIDTAPGFWLTFVSLLCTLFATCTVFIGRRNAADSSPSYPMLSKPSGFFSRFRRN</sequence>
<dbReference type="Proteomes" id="UP000559256">
    <property type="component" value="Unassembled WGS sequence"/>
</dbReference>
<evidence type="ECO:0000256" key="1">
    <source>
        <dbReference type="SAM" id="Phobius"/>
    </source>
</evidence>
<dbReference type="EMBL" id="JAACJM010000266">
    <property type="protein sequence ID" value="KAF5334165.1"/>
    <property type="molecule type" value="Genomic_DNA"/>
</dbReference>
<accession>A0A8H5FEH7</accession>
<gene>
    <name evidence="2" type="ORF">D9758_014834</name>
</gene>
<proteinExistence type="predicted"/>
<feature type="transmembrane region" description="Helical" evidence="1">
    <location>
        <begin position="110"/>
        <end position="130"/>
    </location>
</feature>
<dbReference type="InterPro" id="IPR009571">
    <property type="entry name" value="SUR7/Rim9-like_fungi"/>
</dbReference>
<keyword evidence="1" id="KW-0472">Membrane</keyword>
<reference evidence="2 3" key="1">
    <citation type="journal article" date="2020" name="ISME J.">
        <title>Uncovering the hidden diversity of litter-decomposition mechanisms in mushroom-forming fungi.</title>
        <authorList>
            <person name="Floudas D."/>
            <person name="Bentzer J."/>
            <person name="Ahren D."/>
            <person name="Johansson T."/>
            <person name="Persson P."/>
            <person name="Tunlid A."/>
        </authorList>
    </citation>
    <scope>NUCLEOTIDE SEQUENCE [LARGE SCALE GENOMIC DNA]</scope>
    <source>
        <strain evidence="2 3">CBS 291.85</strain>
    </source>
</reference>
<dbReference type="PANTHER" id="PTHR28013:SF4">
    <property type="entry name" value="MARVEL DOMAIN-CONTAINING PROTEIN"/>
    <property type="match status" value="1"/>
</dbReference>
<protein>
    <recommendedName>
        <fullName evidence="4">Pali-domain-containing protein</fullName>
    </recommendedName>
</protein>
<feature type="transmembrane region" description="Helical" evidence="1">
    <location>
        <begin position="352"/>
        <end position="372"/>
    </location>
</feature>
<keyword evidence="1" id="KW-1133">Transmembrane helix</keyword>
<dbReference type="AlphaFoldDB" id="A0A8H5FEH7"/>
<evidence type="ECO:0000313" key="2">
    <source>
        <dbReference type="EMBL" id="KAF5334165.1"/>
    </source>
</evidence>
<dbReference type="Pfam" id="PF06687">
    <property type="entry name" value="SUR7"/>
    <property type="match status" value="2"/>
</dbReference>
<dbReference type="GO" id="GO:0032153">
    <property type="term" value="C:cell division site"/>
    <property type="evidence" value="ECO:0007669"/>
    <property type="project" value="TreeGrafter"/>
</dbReference>
<name>A0A8H5FEH7_9AGAR</name>
<evidence type="ECO:0008006" key="4">
    <source>
        <dbReference type="Google" id="ProtNLM"/>
    </source>
</evidence>
<evidence type="ECO:0000313" key="3">
    <source>
        <dbReference type="Proteomes" id="UP000559256"/>
    </source>
</evidence>
<dbReference type="GO" id="GO:0005886">
    <property type="term" value="C:plasma membrane"/>
    <property type="evidence" value="ECO:0007669"/>
    <property type="project" value="InterPro"/>
</dbReference>
<feature type="transmembrane region" description="Helical" evidence="1">
    <location>
        <begin position="305"/>
        <end position="331"/>
    </location>
</feature>
<dbReference type="InterPro" id="IPR051380">
    <property type="entry name" value="pH-response_reg_palI/RIM9"/>
</dbReference>
<organism evidence="2 3">
    <name type="scientific">Tetrapyrgos nigripes</name>
    <dbReference type="NCBI Taxonomy" id="182062"/>
    <lineage>
        <taxon>Eukaryota</taxon>
        <taxon>Fungi</taxon>
        <taxon>Dikarya</taxon>
        <taxon>Basidiomycota</taxon>
        <taxon>Agaricomycotina</taxon>
        <taxon>Agaricomycetes</taxon>
        <taxon>Agaricomycetidae</taxon>
        <taxon>Agaricales</taxon>
        <taxon>Marasmiineae</taxon>
        <taxon>Marasmiaceae</taxon>
        <taxon>Tetrapyrgos</taxon>
    </lineage>
</organism>
<keyword evidence="1" id="KW-0812">Transmembrane</keyword>
<comment type="caution">
    <text evidence="2">The sequence shown here is derived from an EMBL/GenBank/DDBJ whole genome shotgun (WGS) entry which is preliminary data.</text>
</comment>